<name>A0A830H361_9CHLO</name>
<comment type="caution">
    <text evidence="6">The sequence shown here is derived from an EMBL/GenBank/DDBJ whole genome shotgun (WGS) entry which is preliminary data.</text>
</comment>
<dbReference type="EMBL" id="BNJQ01000001">
    <property type="protein sequence ID" value="GHP01535.1"/>
    <property type="molecule type" value="Genomic_DNA"/>
</dbReference>
<dbReference type="GO" id="GO:0005085">
    <property type="term" value="F:guanyl-nucleotide exchange factor activity"/>
    <property type="evidence" value="ECO:0007669"/>
    <property type="project" value="TreeGrafter"/>
</dbReference>
<dbReference type="InterPro" id="IPR009091">
    <property type="entry name" value="RCC1/BLIP-II"/>
</dbReference>
<evidence type="ECO:0000256" key="1">
    <source>
        <dbReference type="ARBA" id="ARBA00022658"/>
    </source>
</evidence>
<feature type="repeat" description="RCC1" evidence="3">
    <location>
        <begin position="103"/>
        <end position="155"/>
    </location>
</feature>
<gene>
    <name evidence="6" type="ORF">PPROV_000029100</name>
</gene>
<accession>A0A830H361</accession>
<evidence type="ECO:0000256" key="4">
    <source>
        <dbReference type="SAM" id="MobiDB-lite"/>
    </source>
</evidence>
<dbReference type="AlphaFoldDB" id="A0A830H361"/>
<proteinExistence type="predicted"/>
<dbReference type="InterPro" id="IPR051553">
    <property type="entry name" value="Ran_GTPase-activating"/>
</dbReference>
<dbReference type="PANTHER" id="PTHR45982">
    <property type="entry name" value="REGULATOR OF CHROMOSOME CONDENSATION"/>
    <property type="match status" value="1"/>
</dbReference>
<feature type="repeat" description="RCC1" evidence="3">
    <location>
        <begin position="499"/>
        <end position="556"/>
    </location>
</feature>
<feature type="repeat" description="RCC1" evidence="3">
    <location>
        <begin position="292"/>
        <end position="359"/>
    </location>
</feature>
<evidence type="ECO:0000313" key="6">
    <source>
        <dbReference type="EMBL" id="GHP01535.1"/>
    </source>
</evidence>
<evidence type="ECO:0000259" key="5">
    <source>
        <dbReference type="Pfam" id="PF25390"/>
    </source>
</evidence>
<feature type="region of interest" description="Disordered" evidence="4">
    <location>
        <begin position="1"/>
        <end position="24"/>
    </location>
</feature>
<organism evidence="6 7">
    <name type="scientific">Pycnococcus provasolii</name>
    <dbReference type="NCBI Taxonomy" id="41880"/>
    <lineage>
        <taxon>Eukaryota</taxon>
        <taxon>Viridiplantae</taxon>
        <taxon>Chlorophyta</taxon>
        <taxon>Pseudoscourfieldiophyceae</taxon>
        <taxon>Pseudoscourfieldiales</taxon>
        <taxon>Pycnococcaceae</taxon>
        <taxon>Pycnococcus</taxon>
    </lineage>
</organism>
<dbReference type="PRINTS" id="PR00633">
    <property type="entry name" value="RCCNDNSATION"/>
</dbReference>
<dbReference type="SUPFAM" id="SSF50985">
    <property type="entry name" value="RCC1/BLIP-II"/>
    <property type="match status" value="1"/>
</dbReference>
<feature type="repeat" description="RCC1" evidence="3">
    <location>
        <begin position="360"/>
        <end position="438"/>
    </location>
</feature>
<dbReference type="Gene3D" id="2.130.10.30">
    <property type="entry name" value="Regulator of chromosome condensation 1/beta-lactamase-inhibitor protein II"/>
    <property type="match status" value="1"/>
</dbReference>
<dbReference type="PANTHER" id="PTHR45982:SF1">
    <property type="entry name" value="REGULATOR OF CHROMOSOME CONDENSATION"/>
    <property type="match status" value="1"/>
</dbReference>
<feature type="domain" description="RCC1-like" evidence="5">
    <location>
        <begin position="104"/>
        <end position="551"/>
    </location>
</feature>
<feature type="repeat" description="RCC1" evidence="3">
    <location>
        <begin position="156"/>
        <end position="232"/>
    </location>
</feature>
<dbReference type="Proteomes" id="UP000660262">
    <property type="component" value="Unassembled WGS sequence"/>
</dbReference>
<sequence>MSSSQKRSRDNGSSSAPSSSSTRTAMFRQHVHALNEQFATWIASAKNERKDELWDEAARQYADYARAIRSDFEDVITQADFAPPRTSALGRRKTQDEEAAPGYELFVFGDGSSGQLGLGEDVIERPRPTRLQMPNASRVLSLAVGGMHCVAVTVTGDVFTWGVNDEGALGRDAATSNDYATASMSEFQMAEMSEKVSEMLPGRVDMAGAAATSAKAIHASAGDSHSCVVFDDGTAVAWGGFRNSSGLWAFSPTEKVAWRPRRIYVPKQGDATSRAFSCASGLDHVLLLTRAGHILSLGCGEKGRLGRLPEPETESDDPKGDVAYKMRCLVPGRVTLPTGASAISRVGCGSFTSYAICRDGRAYAWGINNYGQLAVSAAAAQKGTSAEALTRLQAANELDRCVEGPFYYPVPCDELSLRNLEVLNATGGEHHTLFTCRGASGPEMYAAGRPAYGRLGSSEVDASKDAFVGVPVRVSTPSGVRVVGAGAGTTVSGAVAEDGSMYVWGDGDSGLLCRSSSSSKEGDANTPELVDLPKSMTKAAVCSVAFGGMHGALLAR</sequence>
<dbReference type="PROSITE" id="PS50012">
    <property type="entry name" value="RCC1_3"/>
    <property type="match status" value="5"/>
</dbReference>
<reference evidence="6" key="1">
    <citation type="submission" date="2020-10" db="EMBL/GenBank/DDBJ databases">
        <title>Unveiling of a novel bifunctional photoreceptor, Dualchrome1, isolated from a cosmopolitan green alga.</title>
        <authorList>
            <person name="Suzuki S."/>
            <person name="Kawachi M."/>
        </authorList>
    </citation>
    <scope>NUCLEOTIDE SEQUENCE</scope>
    <source>
        <strain evidence="6">NIES 2893</strain>
    </source>
</reference>
<dbReference type="Pfam" id="PF25390">
    <property type="entry name" value="WD40_RLD"/>
    <property type="match status" value="1"/>
</dbReference>
<evidence type="ECO:0000313" key="7">
    <source>
        <dbReference type="Proteomes" id="UP000660262"/>
    </source>
</evidence>
<evidence type="ECO:0000256" key="2">
    <source>
        <dbReference type="ARBA" id="ARBA00022737"/>
    </source>
</evidence>
<dbReference type="InterPro" id="IPR058923">
    <property type="entry name" value="RCC1-like_dom"/>
</dbReference>
<dbReference type="InterPro" id="IPR000408">
    <property type="entry name" value="Reg_chr_condens"/>
</dbReference>
<keyword evidence="1" id="KW-0344">Guanine-nucleotide releasing factor</keyword>
<evidence type="ECO:0000256" key="3">
    <source>
        <dbReference type="PROSITE-ProRule" id="PRU00235"/>
    </source>
</evidence>
<keyword evidence="2" id="KW-0677">Repeat</keyword>
<keyword evidence="7" id="KW-1185">Reference proteome</keyword>
<protein>
    <submittedName>
        <fullName evidence="6">Regulator of chromosome condensation</fullName>
    </submittedName>
</protein>
<dbReference type="GO" id="GO:0005737">
    <property type="term" value="C:cytoplasm"/>
    <property type="evidence" value="ECO:0007669"/>
    <property type="project" value="TreeGrafter"/>
</dbReference>
<dbReference type="OrthoDB" id="61110at2759"/>